<dbReference type="EMBL" id="BGPR01018034">
    <property type="protein sequence ID" value="GBN78084.1"/>
    <property type="molecule type" value="Genomic_DNA"/>
</dbReference>
<dbReference type="AlphaFoldDB" id="A0A4Y2RQJ1"/>
<sequence length="88" mass="10183">MSCSRSGLWPPSDTWRQIWRQVIKGARSSRYLLEDALRTIDHFHVTSAPCRNYIRRALGRRRCLDRLGSLWNAPLGLPTSAELEKLMS</sequence>
<accession>A0A4Y2RQJ1</accession>
<evidence type="ECO:0000313" key="1">
    <source>
        <dbReference type="EMBL" id="GBN78084.1"/>
    </source>
</evidence>
<proteinExistence type="predicted"/>
<protein>
    <submittedName>
        <fullName evidence="1">Uncharacterized protein</fullName>
    </submittedName>
</protein>
<keyword evidence="2" id="KW-1185">Reference proteome</keyword>
<comment type="caution">
    <text evidence="1">The sequence shown here is derived from an EMBL/GenBank/DDBJ whole genome shotgun (WGS) entry which is preliminary data.</text>
</comment>
<dbReference type="Proteomes" id="UP000499080">
    <property type="component" value="Unassembled WGS sequence"/>
</dbReference>
<name>A0A4Y2RQJ1_ARAVE</name>
<gene>
    <name evidence="1" type="ORF">AVEN_3094_1</name>
</gene>
<organism evidence="1 2">
    <name type="scientific">Araneus ventricosus</name>
    <name type="common">Orbweaver spider</name>
    <name type="synonym">Epeira ventricosa</name>
    <dbReference type="NCBI Taxonomy" id="182803"/>
    <lineage>
        <taxon>Eukaryota</taxon>
        <taxon>Metazoa</taxon>
        <taxon>Ecdysozoa</taxon>
        <taxon>Arthropoda</taxon>
        <taxon>Chelicerata</taxon>
        <taxon>Arachnida</taxon>
        <taxon>Araneae</taxon>
        <taxon>Araneomorphae</taxon>
        <taxon>Entelegynae</taxon>
        <taxon>Araneoidea</taxon>
        <taxon>Araneidae</taxon>
        <taxon>Araneus</taxon>
    </lineage>
</organism>
<reference evidence="1 2" key="1">
    <citation type="journal article" date="2019" name="Sci. Rep.">
        <title>Orb-weaving spider Araneus ventricosus genome elucidates the spidroin gene catalogue.</title>
        <authorList>
            <person name="Kono N."/>
            <person name="Nakamura H."/>
            <person name="Ohtoshi R."/>
            <person name="Moran D.A.P."/>
            <person name="Shinohara A."/>
            <person name="Yoshida Y."/>
            <person name="Fujiwara M."/>
            <person name="Mori M."/>
            <person name="Tomita M."/>
            <person name="Arakawa K."/>
        </authorList>
    </citation>
    <scope>NUCLEOTIDE SEQUENCE [LARGE SCALE GENOMIC DNA]</scope>
</reference>
<evidence type="ECO:0000313" key="2">
    <source>
        <dbReference type="Proteomes" id="UP000499080"/>
    </source>
</evidence>